<comment type="pathway">
    <text evidence="3">Carbohydrate degradation; pentose phosphate pathway; D-ribose 5-phosphate from D-ribulose 5-phosphate (non-oxidative stage): step 1/1.</text>
</comment>
<dbReference type="CDD" id="cd01398">
    <property type="entry name" value="RPI_A"/>
    <property type="match status" value="1"/>
</dbReference>
<dbReference type="EMBL" id="OUUY01000127">
    <property type="protein sequence ID" value="SPQ01875.1"/>
    <property type="molecule type" value="Genomic_DNA"/>
</dbReference>
<evidence type="ECO:0000256" key="3">
    <source>
        <dbReference type="HAMAP-Rule" id="MF_00170"/>
    </source>
</evidence>
<dbReference type="InterPro" id="IPR004788">
    <property type="entry name" value="Ribose5P_isomerase_type_A"/>
</dbReference>
<keyword evidence="2 3" id="KW-0413">Isomerase</keyword>
<evidence type="ECO:0000256" key="2">
    <source>
        <dbReference type="ARBA" id="ARBA00023235"/>
    </source>
</evidence>
<feature type="binding site" evidence="3">
    <location>
        <begin position="101"/>
        <end position="104"/>
    </location>
    <ligand>
        <name>substrate</name>
    </ligand>
</feature>
<feature type="binding site" evidence="3">
    <location>
        <begin position="88"/>
        <end position="91"/>
    </location>
    <ligand>
        <name>substrate</name>
    </ligand>
</feature>
<reference evidence="5" key="1">
    <citation type="submission" date="2018-03" db="EMBL/GenBank/DDBJ databases">
        <authorList>
            <person name="Zecchin S."/>
        </authorList>
    </citation>
    <scope>NUCLEOTIDE SEQUENCE [LARGE SCALE GENOMIC DNA]</scope>
</reference>
<dbReference type="EC" id="5.3.1.6" evidence="3"/>
<evidence type="ECO:0000313" key="5">
    <source>
        <dbReference type="Proteomes" id="UP000245125"/>
    </source>
</evidence>
<dbReference type="HAMAP" id="MF_00170">
    <property type="entry name" value="Rib_5P_isom_A"/>
    <property type="match status" value="1"/>
</dbReference>
<dbReference type="NCBIfam" id="TIGR00021">
    <property type="entry name" value="rpiA"/>
    <property type="match status" value="1"/>
</dbReference>
<dbReference type="Pfam" id="PF06026">
    <property type="entry name" value="Rib_5-P_isom_A"/>
    <property type="match status" value="1"/>
</dbReference>
<dbReference type="GO" id="GO:0006014">
    <property type="term" value="P:D-ribose metabolic process"/>
    <property type="evidence" value="ECO:0007669"/>
    <property type="project" value="TreeGrafter"/>
</dbReference>
<keyword evidence="5" id="KW-1185">Reference proteome</keyword>
<dbReference type="PANTHER" id="PTHR11934">
    <property type="entry name" value="RIBOSE-5-PHOSPHATE ISOMERASE"/>
    <property type="match status" value="1"/>
</dbReference>
<dbReference type="SUPFAM" id="SSF75445">
    <property type="entry name" value="D-ribose-5-phosphate isomerase (RpiA), lid domain"/>
    <property type="match status" value="1"/>
</dbReference>
<dbReference type="PANTHER" id="PTHR11934:SF0">
    <property type="entry name" value="RIBOSE-5-PHOSPHATE ISOMERASE"/>
    <property type="match status" value="1"/>
</dbReference>
<comment type="subunit">
    <text evidence="3">Homodimer.</text>
</comment>
<evidence type="ECO:0000313" key="4">
    <source>
        <dbReference type="EMBL" id="SPQ01875.1"/>
    </source>
</evidence>
<dbReference type="GO" id="GO:0004751">
    <property type="term" value="F:ribose-5-phosphate isomerase activity"/>
    <property type="evidence" value="ECO:0007669"/>
    <property type="project" value="UniProtKB-UniRule"/>
</dbReference>
<evidence type="ECO:0000256" key="1">
    <source>
        <dbReference type="ARBA" id="ARBA00001713"/>
    </source>
</evidence>
<dbReference type="NCBIfam" id="NF001924">
    <property type="entry name" value="PRK00702.1"/>
    <property type="match status" value="1"/>
</dbReference>
<sequence>MNKDSEARKREKAAAARRSLSFVRKGYVVGLGTGSTASYAIRFLGEMVRAGLEIQAIPTSVVSHNLAVREGIQLTTLEEHTSIDITIDGADEINPELQLIKGGGGALLREKIVAAASRRVIIIADSSKQVAALGKFPLPVEIVPFAQAVLAERIASLGASVTLRKGPGGKPFITEGGHHILDCFFGRILNPSALAGELKRMPGVIEHGLFLDLADTVLIGKGTEVVELHRTS</sequence>
<comment type="catalytic activity">
    <reaction evidence="1 3">
        <text>aldehydo-D-ribose 5-phosphate = D-ribulose 5-phosphate</text>
        <dbReference type="Rhea" id="RHEA:14657"/>
        <dbReference type="ChEBI" id="CHEBI:58121"/>
        <dbReference type="ChEBI" id="CHEBI:58273"/>
        <dbReference type="EC" id="5.3.1.6"/>
    </reaction>
</comment>
<protein>
    <recommendedName>
        <fullName evidence="3">Ribose-5-phosphate isomerase A</fullName>
        <ecNumber evidence="3">5.3.1.6</ecNumber>
    </recommendedName>
    <alternativeName>
        <fullName evidence="3">Phosphoriboisomerase A</fullName>
        <shortName evidence="3">PRI</shortName>
    </alternativeName>
</protein>
<gene>
    <name evidence="3 4" type="primary">rpiA</name>
    <name evidence="4" type="ORF">NBG4_770006</name>
</gene>
<comment type="function">
    <text evidence="3">Catalyzes the reversible conversion of ribose-5-phosphate to ribulose 5-phosphate.</text>
</comment>
<dbReference type="Proteomes" id="UP000245125">
    <property type="component" value="Unassembled WGS sequence"/>
</dbReference>
<dbReference type="SUPFAM" id="SSF100950">
    <property type="entry name" value="NagB/RpiA/CoA transferase-like"/>
    <property type="match status" value="1"/>
</dbReference>
<feature type="binding site" evidence="3">
    <location>
        <position position="128"/>
    </location>
    <ligand>
        <name>substrate</name>
    </ligand>
</feature>
<dbReference type="Gene3D" id="3.40.50.1360">
    <property type="match status" value="1"/>
</dbReference>
<accession>A0A2U3QKH0</accession>
<dbReference type="UniPathway" id="UPA00115">
    <property type="reaction ID" value="UER00412"/>
</dbReference>
<dbReference type="OrthoDB" id="5870696at2"/>
<proteinExistence type="inferred from homology"/>
<feature type="binding site" evidence="3">
    <location>
        <begin position="33"/>
        <end position="36"/>
    </location>
    <ligand>
        <name>substrate</name>
    </ligand>
</feature>
<dbReference type="GO" id="GO:0005829">
    <property type="term" value="C:cytosol"/>
    <property type="evidence" value="ECO:0007669"/>
    <property type="project" value="TreeGrafter"/>
</dbReference>
<dbReference type="GO" id="GO:0009052">
    <property type="term" value="P:pentose-phosphate shunt, non-oxidative branch"/>
    <property type="evidence" value="ECO:0007669"/>
    <property type="project" value="UniProtKB-UniRule"/>
</dbReference>
<comment type="similarity">
    <text evidence="3">Belongs to the ribose 5-phosphate isomerase family.</text>
</comment>
<dbReference type="AlphaFoldDB" id="A0A2U3QKH0"/>
<feature type="active site" description="Proton acceptor" evidence="3">
    <location>
        <position position="110"/>
    </location>
</feature>
<name>A0A2U3QKH0_9BACT</name>
<dbReference type="Gene3D" id="3.30.70.260">
    <property type="match status" value="1"/>
</dbReference>
<dbReference type="FunFam" id="3.40.50.1360:FF:000001">
    <property type="entry name" value="Ribose-5-phosphate isomerase A"/>
    <property type="match status" value="1"/>
</dbReference>
<dbReference type="InterPro" id="IPR037171">
    <property type="entry name" value="NagB/RpiA_transferase-like"/>
</dbReference>
<dbReference type="InterPro" id="IPR020672">
    <property type="entry name" value="Ribose5P_isomerase_typA_subgr"/>
</dbReference>
<organism evidence="4 5">
    <name type="scientific">Candidatus Sulfobium mesophilum</name>
    <dbReference type="NCBI Taxonomy" id="2016548"/>
    <lineage>
        <taxon>Bacteria</taxon>
        <taxon>Pseudomonadati</taxon>
        <taxon>Nitrospirota</taxon>
        <taxon>Nitrospiria</taxon>
        <taxon>Nitrospirales</taxon>
        <taxon>Nitrospiraceae</taxon>
        <taxon>Candidatus Sulfobium</taxon>
    </lineage>
</organism>